<dbReference type="Proteomes" id="UP001319200">
    <property type="component" value="Unassembled WGS sequence"/>
</dbReference>
<keyword evidence="6" id="KW-0057">Aromatic amino acid biosynthesis</keyword>
<dbReference type="PROSITE" id="PS00885">
    <property type="entry name" value="EPSP_SYNTHASE_2"/>
    <property type="match status" value="1"/>
</dbReference>
<dbReference type="GO" id="GO:0008652">
    <property type="term" value="P:amino acid biosynthetic process"/>
    <property type="evidence" value="ECO:0007669"/>
    <property type="project" value="UniProtKB-KW"/>
</dbReference>
<evidence type="ECO:0000313" key="11">
    <source>
        <dbReference type="Proteomes" id="UP001319200"/>
    </source>
</evidence>
<comment type="catalytic activity">
    <reaction evidence="8">
        <text>3-phosphoshikimate + phosphoenolpyruvate = 5-O-(1-carboxyvinyl)-3-phosphoshikimate + phosphate</text>
        <dbReference type="Rhea" id="RHEA:21256"/>
        <dbReference type="ChEBI" id="CHEBI:43474"/>
        <dbReference type="ChEBI" id="CHEBI:57701"/>
        <dbReference type="ChEBI" id="CHEBI:58702"/>
        <dbReference type="ChEBI" id="CHEBI:145989"/>
        <dbReference type="EC" id="2.5.1.19"/>
    </reaction>
    <physiologicalReaction direction="left-to-right" evidence="8">
        <dbReference type="Rhea" id="RHEA:21257"/>
    </physiologicalReaction>
</comment>
<evidence type="ECO:0000256" key="8">
    <source>
        <dbReference type="ARBA" id="ARBA00044633"/>
    </source>
</evidence>
<feature type="domain" description="Enolpyruvate transferase" evidence="9">
    <location>
        <begin position="48"/>
        <end position="384"/>
    </location>
</feature>
<dbReference type="EC" id="2.5.1.19" evidence="3"/>
<evidence type="ECO:0000256" key="1">
    <source>
        <dbReference type="ARBA" id="ARBA00004811"/>
    </source>
</evidence>
<dbReference type="GO" id="GO:0003866">
    <property type="term" value="F:3-phosphoshikimate 1-carboxyvinyltransferase activity"/>
    <property type="evidence" value="ECO:0007669"/>
    <property type="project" value="UniProtKB-EC"/>
</dbReference>
<keyword evidence="11" id="KW-1185">Reference proteome</keyword>
<dbReference type="GO" id="GO:0009073">
    <property type="term" value="P:aromatic amino acid family biosynthetic process"/>
    <property type="evidence" value="ECO:0007669"/>
    <property type="project" value="UniProtKB-KW"/>
</dbReference>
<evidence type="ECO:0000313" key="10">
    <source>
        <dbReference type="EMBL" id="MBT1696589.1"/>
    </source>
</evidence>
<dbReference type="PANTHER" id="PTHR21090:SF5">
    <property type="entry name" value="PENTAFUNCTIONAL AROM POLYPEPTIDE"/>
    <property type="match status" value="1"/>
</dbReference>
<evidence type="ECO:0000256" key="4">
    <source>
        <dbReference type="ARBA" id="ARBA00022605"/>
    </source>
</evidence>
<dbReference type="EMBL" id="JAHESF010000005">
    <property type="protein sequence ID" value="MBT1696589.1"/>
    <property type="molecule type" value="Genomic_DNA"/>
</dbReference>
<comment type="caution">
    <text evidence="10">The sequence shown here is derived from an EMBL/GenBank/DDBJ whole genome shotgun (WGS) entry which is preliminary data.</text>
</comment>
<organism evidence="10 11">
    <name type="scientific">Chryseosolibacter histidini</name>
    <dbReference type="NCBI Taxonomy" id="2782349"/>
    <lineage>
        <taxon>Bacteria</taxon>
        <taxon>Pseudomonadati</taxon>
        <taxon>Bacteroidota</taxon>
        <taxon>Cytophagia</taxon>
        <taxon>Cytophagales</taxon>
        <taxon>Chryseotaleaceae</taxon>
        <taxon>Chryseosolibacter</taxon>
    </lineage>
</organism>
<comment type="similarity">
    <text evidence="2">Belongs to the EPSP synthase family.</text>
</comment>
<evidence type="ECO:0000256" key="3">
    <source>
        <dbReference type="ARBA" id="ARBA00012450"/>
    </source>
</evidence>
<dbReference type="CDD" id="cd01556">
    <property type="entry name" value="EPSP_synthase"/>
    <property type="match status" value="1"/>
</dbReference>
<dbReference type="GO" id="GO:0009423">
    <property type="term" value="P:chorismate biosynthetic process"/>
    <property type="evidence" value="ECO:0007669"/>
    <property type="project" value="TreeGrafter"/>
</dbReference>
<dbReference type="Pfam" id="PF00275">
    <property type="entry name" value="EPSP_synthase"/>
    <property type="match status" value="2"/>
</dbReference>
<keyword evidence="4" id="KW-0028">Amino-acid biosynthesis</keyword>
<proteinExistence type="inferred from homology"/>
<evidence type="ECO:0000256" key="7">
    <source>
        <dbReference type="ARBA" id="ARBA00030046"/>
    </source>
</evidence>
<dbReference type="SUPFAM" id="SSF55205">
    <property type="entry name" value="EPT/RTPC-like"/>
    <property type="match status" value="1"/>
</dbReference>
<evidence type="ECO:0000259" key="9">
    <source>
        <dbReference type="Pfam" id="PF00275"/>
    </source>
</evidence>
<dbReference type="AlphaFoldDB" id="A0AAP2DJ97"/>
<keyword evidence="5" id="KW-0808">Transferase</keyword>
<gene>
    <name evidence="10" type="ORF">KK083_06880</name>
</gene>
<dbReference type="PANTHER" id="PTHR21090">
    <property type="entry name" value="AROM/DEHYDROQUINATE SYNTHASE"/>
    <property type="match status" value="1"/>
</dbReference>
<dbReference type="InterPro" id="IPR023193">
    <property type="entry name" value="EPSP_synthase_CS"/>
</dbReference>
<evidence type="ECO:0000256" key="5">
    <source>
        <dbReference type="ARBA" id="ARBA00022679"/>
    </source>
</evidence>
<dbReference type="InterPro" id="IPR036968">
    <property type="entry name" value="Enolpyruvate_Tfrase_sf"/>
</dbReference>
<dbReference type="PIRSF" id="PIRSF000505">
    <property type="entry name" value="EPSPS"/>
    <property type="match status" value="1"/>
</dbReference>
<dbReference type="Gene3D" id="3.65.10.10">
    <property type="entry name" value="Enolpyruvate transferase domain"/>
    <property type="match status" value="3"/>
</dbReference>
<feature type="domain" description="Enolpyruvate transferase" evidence="9">
    <location>
        <begin position="8"/>
        <end position="47"/>
    </location>
</feature>
<evidence type="ECO:0000256" key="2">
    <source>
        <dbReference type="ARBA" id="ARBA00009948"/>
    </source>
</evidence>
<accession>A0AAP2DJ97</accession>
<evidence type="ECO:0000256" key="6">
    <source>
        <dbReference type="ARBA" id="ARBA00023141"/>
    </source>
</evidence>
<sequence>MRGTASALPASKSIANRVLIMKALAKSESALHNLSDANDTQLMLRLVNSPETEIDVEDAGTTMRFLTAYFSITNQKKILTGTARMKERPIGILVNALRSLGVDIAYLEKDGYPPIRINGFSSQKTNAISIRGDVSSQFISALMMVAPVLPQGLTLTLEGKIGSRPYIEMTASLMRHFGTTAEFAGNTISIKPQTYRAAEFTVESDWSGASYWFSFVALAKEADVVLPRLSLQSLQGDRAIADMTALGVKAELVNGELRLTKASGAKEISWDFTHCPDLAQTVAVICAAKGIKGNFTGLESLRIKETDRIAALQNELRKIGADLREDDSTHWTLLPSTKLPSSASFQTYKDHRMAMAFAPLATLMNVEIENPSVVRKSYPRFWDDVRSFGFQIEVR</sequence>
<protein>
    <recommendedName>
        <fullName evidence="3">3-phosphoshikimate 1-carboxyvinyltransferase</fullName>
        <ecNumber evidence="3">2.5.1.19</ecNumber>
    </recommendedName>
    <alternativeName>
        <fullName evidence="7">5-enolpyruvylshikimate-3-phosphate synthase</fullName>
    </alternativeName>
</protein>
<dbReference type="InterPro" id="IPR001986">
    <property type="entry name" value="Enolpyruvate_Tfrase_dom"/>
</dbReference>
<reference evidence="10 11" key="1">
    <citation type="submission" date="2021-05" db="EMBL/GenBank/DDBJ databases">
        <title>A Polyphasic approach of four new species of the genus Ohtaekwangia: Ohtaekwangia histidinii sp. nov., Ohtaekwangia cretensis sp. nov., Ohtaekwangia indiensis sp. nov., Ohtaekwangia reichenbachii sp. nov. from diverse environment.</title>
        <authorList>
            <person name="Octaviana S."/>
        </authorList>
    </citation>
    <scope>NUCLEOTIDE SEQUENCE [LARGE SCALE GENOMIC DNA]</scope>
    <source>
        <strain evidence="10 11">PWU4</strain>
    </source>
</reference>
<dbReference type="InterPro" id="IPR006264">
    <property type="entry name" value="EPSP_synthase"/>
</dbReference>
<comment type="pathway">
    <text evidence="1">Metabolic intermediate biosynthesis; chorismate biosynthesis; chorismate from D-erythrose 4-phosphate and phosphoenolpyruvate: step 6/7.</text>
</comment>
<name>A0AAP2DJ97_9BACT</name>
<dbReference type="InterPro" id="IPR013792">
    <property type="entry name" value="RNA3'P_cycl/enolpyr_Trfase_a/b"/>
</dbReference>